<dbReference type="SUPFAM" id="SSF53474">
    <property type="entry name" value="alpha/beta-Hydrolases"/>
    <property type="match status" value="1"/>
</dbReference>
<protein>
    <submittedName>
        <fullName evidence="2">Dienelactone hydrolase</fullName>
    </submittedName>
</protein>
<dbReference type="InterPro" id="IPR029058">
    <property type="entry name" value="AB_hydrolase_fold"/>
</dbReference>
<name>A0A1H2SUA6_9PROT</name>
<gene>
    <name evidence="2" type="ORF">SAMN05421882_100879</name>
</gene>
<dbReference type="InterPro" id="IPR050261">
    <property type="entry name" value="FrsA_esterase"/>
</dbReference>
<dbReference type="Proteomes" id="UP000183454">
    <property type="component" value="Unassembled WGS sequence"/>
</dbReference>
<dbReference type="Pfam" id="PF01738">
    <property type="entry name" value="DLH"/>
    <property type="match status" value="1"/>
</dbReference>
<reference evidence="2 3" key="1">
    <citation type="submission" date="2016-10" db="EMBL/GenBank/DDBJ databases">
        <authorList>
            <person name="de Groot N.N."/>
        </authorList>
    </citation>
    <scope>NUCLEOTIDE SEQUENCE [LARGE SCALE GENOMIC DNA]</scope>
    <source>
        <strain evidence="2 3">Nm110</strain>
    </source>
</reference>
<dbReference type="Gene3D" id="3.40.50.1820">
    <property type="entry name" value="alpha/beta hydrolase"/>
    <property type="match status" value="1"/>
</dbReference>
<dbReference type="InterPro" id="IPR002925">
    <property type="entry name" value="Dienelactn_hydro"/>
</dbReference>
<dbReference type="PANTHER" id="PTHR22946:SF0">
    <property type="entry name" value="DIENELACTONE HYDROLASE DOMAIN-CONTAINING PROTEIN"/>
    <property type="match status" value="1"/>
</dbReference>
<keyword evidence="2" id="KW-0378">Hydrolase</keyword>
<proteinExistence type="predicted"/>
<dbReference type="GO" id="GO:0016787">
    <property type="term" value="F:hydrolase activity"/>
    <property type="evidence" value="ECO:0007669"/>
    <property type="project" value="UniProtKB-KW"/>
</dbReference>
<dbReference type="AlphaFoldDB" id="A0A1H2SUA6"/>
<dbReference type="EMBL" id="FNNH01000008">
    <property type="protein sequence ID" value="SDW35263.1"/>
    <property type="molecule type" value="Genomic_DNA"/>
</dbReference>
<evidence type="ECO:0000259" key="1">
    <source>
        <dbReference type="Pfam" id="PF01738"/>
    </source>
</evidence>
<accession>A0A1H2SUA6</accession>
<sequence>MLTKFVDYQDGDTELEGYMVYHETDAPKPVVLVAHDWSGRREFACKAAERVAAMGYVGFALDMYGKGIFGRDGDVDGNAALMHPYASNRALLRQRINAALLAVRKLPQVDATRIAAMGYCFGGMCVLELARSGADVKGVISIHGILARDYITNETISAKVLCLHGHDDPMVPPEQVLAFEQEMTEAGVDWQMHIYGGTMHAFTNPVANNPTFGTVYKEIAAKRAYQSIDNFLAEIF</sequence>
<dbReference type="PANTHER" id="PTHR22946">
    <property type="entry name" value="DIENELACTONE HYDROLASE DOMAIN-CONTAINING PROTEIN-RELATED"/>
    <property type="match status" value="1"/>
</dbReference>
<organism evidence="2 3">
    <name type="scientific">Nitrosomonas communis</name>
    <dbReference type="NCBI Taxonomy" id="44574"/>
    <lineage>
        <taxon>Bacteria</taxon>
        <taxon>Pseudomonadati</taxon>
        <taxon>Pseudomonadota</taxon>
        <taxon>Betaproteobacteria</taxon>
        <taxon>Nitrosomonadales</taxon>
        <taxon>Nitrosomonadaceae</taxon>
        <taxon>Nitrosomonas</taxon>
    </lineage>
</organism>
<dbReference type="RefSeq" id="WP_074666070.1">
    <property type="nucleotide sequence ID" value="NZ_FNNH01000008.1"/>
</dbReference>
<feature type="domain" description="Dienelactone hydrolase" evidence="1">
    <location>
        <begin position="20"/>
        <end position="235"/>
    </location>
</feature>
<evidence type="ECO:0000313" key="3">
    <source>
        <dbReference type="Proteomes" id="UP000183454"/>
    </source>
</evidence>
<evidence type="ECO:0000313" key="2">
    <source>
        <dbReference type="EMBL" id="SDW35263.1"/>
    </source>
</evidence>